<dbReference type="Proteomes" id="UP000000664">
    <property type="component" value="Chromosome"/>
</dbReference>
<name>A0A805YSX1_LACGA</name>
<protein>
    <submittedName>
        <fullName evidence="1">Uncharacterized protein</fullName>
    </submittedName>
</protein>
<dbReference type="AlphaFoldDB" id="A0A805YSX1"/>
<evidence type="ECO:0000313" key="1">
    <source>
        <dbReference type="EMBL" id="ABJ59812.1"/>
    </source>
</evidence>
<sequence>MLKSANLLDIYLKIQYGLSVIFDKIRALGLYCLVIGKACARYDQVGKSRKKAHKSYPRFVEEKISKQKSRLMTFGRVKSDFLVC</sequence>
<dbReference type="EMBL" id="CP000413">
    <property type="protein sequence ID" value="ABJ59812.1"/>
    <property type="molecule type" value="Genomic_DNA"/>
</dbReference>
<organism evidence="1 2">
    <name type="scientific">Lactobacillus gasseri (strain ATCC 33323 / DSM 20243 / BCRC 14619 / CIP 102991 / JCM 1131 / KCTC 3163 / NCIMB 11718 / NCTC 13722 / AM63)</name>
    <dbReference type="NCBI Taxonomy" id="324831"/>
    <lineage>
        <taxon>Bacteria</taxon>
        <taxon>Bacillati</taxon>
        <taxon>Bacillota</taxon>
        <taxon>Bacilli</taxon>
        <taxon>Lactobacillales</taxon>
        <taxon>Lactobacillaceae</taxon>
        <taxon>Lactobacillus</taxon>
    </lineage>
</organism>
<gene>
    <name evidence="1" type="ordered locus">LGAS_0407</name>
</gene>
<evidence type="ECO:0000313" key="2">
    <source>
        <dbReference type="Proteomes" id="UP000000664"/>
    </source>
</evidence>
<proteinExistence type="predicted"/>
<dbReference type="KEGG" id="lga:LGAS_0407"/>
<accession>A0A805YSX1</accession>
<reference evidence="1 2" key="1">
    <citation type="journal article" date="2006" name="Proc. Natl. Acad. Sci. U.S.A.">
        <title>Comparative genomics of the lactic acid bacteria.</title>
        <authorList>
            <person name="Makarova K."/>
            <person name="Slesarev A."/>
            <person name="Wolf Y."/>
            <person name="Sorokin A."/>
            <person name="Mirkin B."/>
            <person name="Koonin E."/>
            <person name="Pavlov A."/>
            <person name="Pavlova N."/>
            <person name="Karamychev V."/>
            <person name="Polouchine N."/>
            <person name="Shakhova V."/>
            <person name="Grigoriev I."/>
            <person name="Lou Y."/>
            <person name="Rohksar D."/>
            <person name="Lucas S."/>
            <person name="Huang K."/>
            <person name="Goodstein D.M."/>
            <person name="Hawkins T."/>
            <person name="Plengvidhya V."/>
            <person name="Welker D."/>
            <person name="Hughes J."/>
            <person name="Goh Y."/>
            <person name="Benson A."/>
            <person name="Baldwin K."/>
            <person name="Lee J.H."/>
            <person name="Diaz-Muniz I."/>
            <person name="Dosti B."/>
            <person name="Smeianov V."/>
            <person name="Wechter W."/>
            <person name="Barabote R."/>
            <person name="Lorca G."/>
            <person name="Altermann E."/>
            <person name="Barrangou R."/>
            <person name="Ganesan B."/>
            <person name="Xie Y."/>
            <person name="Rawsthorne H."/>
            <person name="Tamir D."/>
            <person name="Parker C."/>
            <person name="Breidt F."/>
            <person name="Broadbent J."/>
            <person name="Hutkins R."/>
            <person name="O'Sullivan D."/>
            <person name="Steele J."/>
            <person name="Unlu G."/>
            <person name="Saier M."/>
            <person name="Klaenhammer T."/>
            <person name="Richardson P."/>
            <person name="Kozyavkin S."/>
            <person name="Weimer B."/>
            <person name="Mills D."/>
        </authorList>
    </citation>
    <scope>NUCLEOTIDE SEQUENCE [LARGE SCALE GENOMIC DNA]</scope>
    <source>
        <strain evidence="2">ATCC 33323 / DSM 20243 / BCRC 14619 / CIP 102991 / JCM 1131 / KCTC 3163 / NCIMB 11718 / NCTC 13722 / AM63</strain>
    </source>
</reference>